<dbReference type="EMBL" id="CM046109">
    <property type="protein sequence ID" value="KAI8442278.1"/>
    <property type="molecule type" value="Genomic_DNA"/>
</dbReference>
<evidence type="ECO:0000313" key="1">
    <source>
        <dbReference type="EMBL" id="KAI8442278.1"/>
    </source>
</evidence>
<name>A0ACC0L0H2_CHOFU</name>
<accession>A0ACC0L0H2</accession>
<comment type="caution">
    <text evidence="1">The sequence shown here is derived from an EMBL/GenBank/DDBJ whole genome shotgun (WGS) entry which is preliminary data.</text>
</comment>
<organism evidence="1 2">
    <name type="scientific">Choristoneura fumiferana</name>
    <name type="common">Spruce budworm moth</name>
    <name type="synonym">Archips fumiferana</name>
    <dbReference type="NCBI Taxonomy" id="7141"/>
    <lineage>
        <taxon>Eukaryota</taxon>
        <taxon>Metazoa</taxon>
        <taxon>Ecdysozoa</taxon>
        <taxon>Arthropoda</taxon>
        <taxon>Hexapoda</taxon>
        <taxon>Insecta</taxon>
        <taxon>Pterygota</taxon>
        <taxon>Neoptera</taxon>
        <taxon>Endopterygota</taxon>
        <taxon>Lepidoptera</taxon>
        <taxon>Glossata</taxon>
        <taxon>Ditrysia</taxon>
        <taxon>Tortricoidea</taxon>
        <taxon>Tortricidae</taxon>
        <taxon>Tortricinae</taxon>
        <taxon>Choristoneura</taxon>
    </lineage>
</organism>
<dbReference type="Proteomes" id="UP001064048">
    <property type="component" value="Chromosome 9"/>
</dbReference>
<protein>
    <submittedName>
        <fullName evidence="1">Uncharacterized protein</fullName>
    </submittedName>
</protein>
<keyword evidence="2" id="KW-1185">Reference proteome</keyword>
<proteinExistence type="predicted"/>
<reference evidence="1 2" key="1">
    <citation type="journal article" date="2022" name="Genome Biol. Evol.">
        <title>The Spruce Budworm Genome: Reconstructing the Evolutionary History of Antifreeze Proteins.</title>
        <authorList>
            <person name="Beliveau C."/>
            <person name="Gagne P."/>
            <person name="Picq S."/>
            <person name="Vernygora O."/>
            <person name="Keeling C.I."/>
            <person name="Pinkney K."/>
            <person name="Doucet D."/>
            <person name="Wen F."/>
            <person name="Johnston J.S."/>
            <person name="Maaroufi H."/>
            <person name="Boyle B."/>
            <person name="Laroche J."/>
            <person name="Dewar K."/>
            <person name="Juretic N."/>
            <person name="Blackburn G."/>
            <person name="Nisole A."/>
            <person name="Brunet B."/>
            <person name="Brandao M."/>
            <person name="Lumley L."/>
            <person name="Duan J."/>
            <person name="Quan G."/>
            <person name="Lucarotti C.J."/>
            <person name="Roe A.D."/>
            <person name="Sperling F.A.H."/>
            <person name="Levesque R.C."/>
            <person name="Cusson M."/>
        </authorList>
    </citation>
    <scope>NUCLEOTIDE SEQUENCE [LARGE SCALE GENOMIC DNA]</scope>
    <source>
        <strain evidence="1">Glfc:IPQL:Cfum</strain>
    </source>
</reference>
<evidence type="ECO:0000313" key="2">
    <source>
        <dbReference type="Proteomes" id="UP001064048"/>
    </source>
</evidence>
<sequence length="1717" mass="192058">MPSCLKNILLRVSCLLFCTPVLSQYGSFFDAVSGFLRDTRNMYVGEPPDAEVLRSEYDFVIIGAGTAGCVLSNRLTEVKQFKVLLIEAGGSEQMFMDIPVMATMLQFTDANWDYHTEPQKAGCMGMRDGRCAWPRGRVVGGSSVLHSMMHTRGNRRDYDRWAANGNPGWEFASVLHYFKKSENMQIPELRRNKLYHNTEGEMFLQYPNWRTPLSDAFLQAGIETGGKIVDYNGEKQIGYSIIQFTMKNGTRMSTSRAFLHPIKYRKNFQVAKNAMVTRILINPSTKQAYGVEFRKGNKKYVVKATREVILSAGAINSPQILMISGIGPKDHLTEKNITTIMDLPVGYNLQDHWALGGLTFLINTTDSIRMERVATISNIIEYFSTHNGPISAPSGTEAIAFIDTKNPNNDDGYPDLELLFVGGSLVSQPSYKQAFAIDDQIYDEVYGPIQDRDTWMVFPMLLLPESKGRIMLRTKNPYKKPLIYANYFSDNGHDQKVILHGIRKVIELSKTKAFQKYGSRLHDIPLPNCAHHKFNTDAYWYCAMKTITNTIYHHCCTTKMGPKDDSEAVVDSRLRVYGVRGLRVVDASIMPNVPAAHTNAPTMMIAEKAADMIKEDWDTQLLNPITSLANFLNEGGHQYDNEPPDQTELLSEYDFIIVGAGTAGCVLANRLTEVKEWKVLLVEAGVNENFIMDIPLVANYLQFSSANWKYKTKASSKYCAGFENQQCNWPRGKVVGGSSVLNYMIYTRGAPQDYDNWKAMGNEGWGWDDVLPYFKKIENFNIPSFDDPKYHARGGHVNVEHAPFRTTKGKAWVKGAQEYGFKYGDYNGATPAAVSFLQLSMKNGTRHSSSRAYLHPINGRKNLHLSKASLVTKLIMDDSKTKVIGIELEKHNIRYKIRAEKEVILSAGALNTPQLLMLSGIGPRSHLESVKIPVIKDLPVGYNLMDHIAAGGVQYVVRPQNVTLSTEYIFNHIELIFKWMRTHKGPLSIPGGCEALIFMELQDKFNLTGWPDMELLFITGGLNSDPMLRRNFGFDDQIFADTYGSLGKTETFMVFPMLMRPKSKGRVMLRSRNPKAHPMLIPNYFEDPEDLQKIVEGIKVHYQIILIGLKEMIRKIKLFILGALLTLSSGGVTNDSRDGFSSEEQGTLKRSYRQHPLIDTLLQSVNPKYEPKQPDDFFDFLRDQYPLPDGLKSPLSEYDYIIVGAGSAGCTLAARLTEDPKTTVLLLEAGKGEMFTTDAPAIAAFFQRTDYTWQYFMEKEPGVCLGKAIGGTSVINYMIYTRGRPEEWNRIAAAGNVGWSYDEVLEYYKKSERSIDYNAPEQLGFGYVQSTTQDGKRVSAAKAFLHRNKNRPNLHILPNTRVTKVLIDSMTKTAYGVQYVRNRLKRNVAARKEVILSAGPIASPQLLMLSGVGPKDHLSSHGIPVIQDLPVGRTLYDHISFPGLIFTLNTTGMTLSESRFAQLPGVIQTVTQWLQYGDGPPASPGAVEGIGYIRTPVSNDPDPVPDMELISIGGSLVSDGGPGGSKAVRRGMMISEKIFDAAYGSIDDTDTWSPFLMLLHPESFGFIELKDNNPWSHPRMHGRYLSDAGGKDVATFVAAVRFVQELVATTPFQRFGARLHRAQYPACRALPFDSDAYWECAVRTLTATLHHQIATCRMGPAGDPQAVVDPRLRVHGLRNLRVVDSSIIPRTVAAHTNAPAIMIGEKAADMIKEDANR</sequence>
<gene>
    <name evidence="1" type="ORF">MSG28_005839</name>
</gene>